<organism evidence="3 4">
    <name type="scientific">Rhizoctonia solani</name>
    <dbReference type="NCBI Taxonomy" id="456999"/>
    <lineage>
        <taxon>Eukaryota</taxon>
        <taxon>Fungi</taxon>
        <taxon>Dikarya</taxon>
        <taxon>Basidiomycota</taxon>
        <taxon>Agaricomycotina</taxon>
        <taxon>Agaricomycetes</taxon>
        <taxon>Cantharellales</taxon>
        <taxon>Ceratobasidiaceae</taxon>
        <taxon>Rhizoctonia</taxon>
    </lineage>
</organism>
<feature type="compositionally biased region" description="Polar residues" evidence="1">
    <location>
        <begin position="745"/>
        <end position="755"/>
    </location>
</feature>
<feature type="region of interest" description="Disordered" evidence="1">
    <location>
        <begin position="1"/>
        <end position="110"/>
    </location>
</feature>
<dbReference type="EMBL" id="CAJMWX010001018">
    <property type="protein sequence ID" value="CAE6444514.1"/>
    <property type="molecule type" value="Genomic_DNA"/>
</dbReference>
<evidence type="ECO:0000256" key="1">
    <source>
        <dbReference type="SAM" id="MobiDB-lite"/>
    </source>
</evidence>
<evidence type="ECO:0000259" key="2">
    <source>
        <dbReference type="Pfam" id="PF20149"/>
    </source>
</evidence>
<feature type="region of interest" description="Disordered" evidence="1">
    <location>
        <begin position="148"/>
        <end position="456"/>
    </location>
</feature>
<dbReference type="Proteomes" id="UP000663888">
    <property type="component" value="Unassembled WGS sequence"/>
</dbReference>
<comment type="caution">
    <text evidence="3">The sequence shown here is derived from an EMBL/GenBank/DDBJ whole genome shotgun (WGS) entry which is preliminary data.</text>
</comment>
<proteinExistence type="predicted"/>
<feature type="compositionally biased region" description="Polar residues" evidence="1">
    <location>
        <begin position="197"/>
        <end position="206"/>
    </location>
</feature>
<dbReference type="AlphaFoldDB" id="A0A8H3AZT8"/>
<feature type="compositionally biased region" description="Basic residues" evidence="1">
    <location>
        <begin position="391"/>
        <end position="402"/>
    </location>
</feature>
<feature type="domain" description="DUF6532" evidence="2">
    <location>
        <begin position="498"/>
        <end position="675"/>
    </location>
</feature>
<evidence type="ECO:0000313" key="3">
    <source>
        <dbReference type="EMBL" id="CAE6444514.1"/>
    </source>
</evidence>
<dbReference type="InterPro" id="IPR045341">
    <property type="entry name" value="DUF6532"/>
</dbReference>
<dbReference type="Pfam" id="PF20149">
    <property type="entry name" value="DUF6532"/>
    <property type="match status" value="1"/>
</dbReference>
<sequence>MSSQPQLLYPSSRPGTPVESPTMQDNPTRRVLPGRERRATEKGHSWKSQVSQDAKARSQREVTQKRKAEAEARPNSKAPGPIDTPNKRRKAELSQAIDESILSKPYEELTTDEDRAKWYRAAIYRRDGWDFHPSHYDLAELKEMFDDPYADTGAQPPGGLEDETVTMIVLPAEDVDEEPPSGPTADEVALTRLGSPDYTTTISDVQWNPWREPDQSGKGFPLSSSGNVGKPPDKGKSKADNRPTSGPQHRPRDAAPPARFQHPLPATLHGPQVPATTPTKQTRPLLPSSAHATGVYTPNATSCGNGKPSPATPAQPSTLVKPSTSAKPSRSAAPSALKSSGLGPAAISTPNSNSAGPTRKVARSSDPRSKPPNQSSTAQKLKPFNVSSTRSAKHKKSHKGGRRAMAPRTTRPQRQPAEGEGEGEGEDEDEDEDEEEDKDEGEDLTGGTSSRSSHKLGNFGELSWLVQAVGVRIKIRALKENPYADFTIRYSEPDENGEMHPNGYVLDDWLTEEWRRVWRRRHQNARVPRMQQSHVKWLYDRLSRLRNSVKAAVSPKINHAYKLNRRNSVEENKAIVKRLGVDAFLSPTLEEGDCSAFQHPIFQEAIQDAFFSRIGRSFGYKHPKALKPVPMGVYGLVATKIYVCIQEYATGVQVSTDLKGEEQLPWYEMFIGIYEDIEEYNYQILFNVRMRTFDESYGTSYAPPARRLPVPPREFGPDTQEVYQSQVHLSDYDSDENMPFAPPTAGSSGSNTASPHVSPAPSVESRSREGTIELREDTESASTLQGRTSDAPVEELAFTDEYSD</sequence>
<feature type="compositionally biased region" description="Low complexity" evidence="1">
    <location>
        <begin position="321"/>
        <end position="340"/>
    </location>
</feature>
<feature type="compositionally biased region" description="Polar residues" evidence="1">
    <location>
        <begin position="371"/>
        <end position="390"/>
    </location>
</feature>
<protein>
    <recommendedName>
        <fullName evidence="2">DUF6532 domain-containing protein</fullName>
    </recommendedName>
</protein>
<accession>A0A8H3AZT8</accession>
<feature type="compositionally biased region" description="Acidic residues" evidence="1">
    <location>
        <begin position="419"/>
        <end position="443"/>
    </location>
</feature>
<name>A0A8H3AZT8_9AGAM</name>
<evidence type="ECO:0000313" key="4">
    <source>
        <dbReference type="Proteomes" id="UP000663888"/>
    </source>
</evidence>
<feature type="compositionally biased region" description="Basic and acidic residues" evidence="1">
    <location>
        <begin position="33"/>
        <end position="44"/>
    </location>
</feature>
<reference evidence="3" key="1">
    <citation type="submission" date="2021-01" db="EMBL/GenBank/DDBJ databases">
        <authorList>
            <person name="Kaushik A."/>
        </authorList>
    </citation>
    <scope>NUCLEOTIDE SEQUENCE</scope>
    <source>
        <strain evidence="3">AG4-R118</strain>
    </source>
</reference>
<feature type="region of interest" description="Disordered" evidence="1">
    <location>
        <begin position="732"/>
        <end position="804"/>
    </location>
</feature>
<feature type="compositionally biased region" description="Basic and acidic residues" evidence="1">
    <location>
        <begin position="765"/>
        <end position="778"/>
    </location>
</feature>
<feature type="compositionally biased region" description="Basic and acidic residues" evidence="1">
    <location>
        <begin position="54"/>
        <end position="74"/>
    </location>
</feature>
<feature type="compositionally biased region" description="Basic and acidic residues" evidence="1">
    <location>
        <begin position="231"/>
        <end position="241"/>
    </location>
</feature>
<gene>
    <name evidence="3" type="ORF">RDB_LOCUS56340</name>
</gene>